<evidence type="ECO:0000256" key="1">
    <source>
        <dbReference type="ARBA" id="ARBA00009995"/>
    </source>
</evidence>
<evidence type="ECO:0000313" key="4">
    <source>
        <dbReference type="Proteomes" id="UP000594638"/>
    </source>
</evidence>
<evidence type="ECO:0000313" key="3">
    <source>
        <dbReference type="EMBL" id="CAA3023207.1"/>
    </source>
</evidence>
<protein>
    <submittedName>
        <fullName evidence="3">UDP-glycosyltransferase 83A1-like</fullName>
    </submittedName>
</protein>
<comment type="caution">
    <text evidence="3">The sequence shown here is derived from an EMBL/GenBank/DDBJ whole genome shotgun (WGS) entry which is preliminary data.</text>
</comment>
<dbReference type="EMBL" id="CACTIH010009085">
    <property type="protein sequence ID" value="CAA3023207.1"/>
    <property type="molecule type" value="Genomic_DNA"/>
</dbReference>
<gene>
    <name evidence="3" type="ORF">OLEA9_A005929</name>
</gene>
<dbReference type="InterPro" id="IPR002213">
    <property type="entry name" value="UDP_glucos_trans"/>
</dbReference>
<evidence type="ECO:0000256" key="2">
    <source>
        <dbReference type="ARBA" id="ARBA00022679"/>
    </source>
</evidence>
<dbReference type="PANTHER" id="PTHR11926:SF1412">
    <property type="entry name" value="UDP-GLYCOSYLTRANSFERASE 83A1-LIKE"/>
    <property type="match status" value="1"/>
</dbReference>
<dbReference type="PANTHER" id="PTHR11926">
    <property type="entry name" value="GLUCOSYL/GLUCURONOSYL TRANSFERASES"/>
    <property type="match status" value="1"/>
</dbReference>
<dbReference type="FunFam" id="3.40.50.2000:FF:000108">
    <property type="entry name" value="UDP-glycosyltransferase 83A1"/>
    <property type="match status" value="1"/>
</dbReference>
<dbReference type="GO" id="GO:0080043">
    <property type="term" value="F:quercetin 3-O-glucosyltransferase activity"/>
    <property type="evidence" value="ECO:0007669"/>
    <property type="project" value="TreeGrafter"/>
</dbReference>
<keyword evidence="4" id="KW-1185">Reference proteome</keyword>
<dbReference type="Proteomes" id="UP000594638">
    <property type="component" value="Unassembled WGS sequence"/>
</dbReference>
<dbReference type="CDD" id="cd03784">
    <property type="entry name" value="GT1_Gtf-like"/>
    <property type="match status" value="1"/>
</dbReference>
<keyword evidence="2" id="KW-0808">Transferase</keyword>
<dbReference type="Gramene" id="OE9A005929T1">
    <property type="protein sequence ID" value="OE9A005929C1"/>
    <property type="gene ID" value="OE9A005929"/>
</dbReference>
<proteinExistence type="inferred from homology"/>
<dbReference type="Gene3D" id="3.40.50.2000">
    <property type="entry name" value="Glycogen Phosphorylase B"/>
    <property type="match status" value="2"/>
</dbReference>
<name>A0A8S0URR9_OLEEU</name>
<sequence length="422" mass="47630">MEVKGKRAHVLAVSGPAQGHVRPLMKLMTQMANRGIKASFVNTEYIHAKVVAAMSEEDKRQSHIELMSIPDGLPPEDDRSDWLKLLESLARTMSRNLTDLIEKINCENKDERISHIIVDTTIGWILDIPKKMGAEPVAFQPSAAASMALKLHIPKLIEEGNLDINGFMMENELIKVSHDVPPWRRNELLWSIPSDLKGQKILFECILAAGKSVHQATWILCNTLYELESSAYEKPDGSAIYVSFGSIAVLSQDQLNELALALELSGRPFLWVVRSNLANGSPAEYPDGFRERVAERAKIVEWAPQERVLAHSSVWCFLSHCGWNSTMEGLSLGVPFLCWPYFADQFHNENYICDMWRIGLRLNRDENGLRSRHDIVSKIEMLYCDLHVKANALKLKEMAQGSVTESGSSFKNFESFISHLKK</sequence>
<dbReference type="OrthoDB" id="5835829at2759"/>
<accession>A0A8S0URR9</accession>
<comment type="similarity">
    <text evidence="1">Belongs to the UDP-glycosyltransferase family.</text>
</comment>
<reference evidence="3 4" key="1">
    <citation type="submission" date="2019-12" db="EMBL/GenBank/DDBJ databases">
        <authorList>
            <person name="Alioto T."/>
            <person name="Alioto T."/>
            <person name="Gomez Garrido J."/>
        </authorList>
    </citation>
    <scope>NUCLEOTIDE SEQUENCE [LARGE SCALE GENOMIC DNA]</scope>
</reference>
<dbReference type="AlphaFoldDB" id="A0A8S0URR9"/>
<dbReference type="SUPFAM" id="SSF53756">
    <property type="entry name" value="UDP-Glycosyltransferase/glycogen phosphorylase"/>
    <property type="match status" value="1"/>
</dbReference>
<dbReference type="GO" id="GO:0080044">
    <property type="term" value="F:quercetin 7-O-glucosyltransferase activity"/>
    <property type="evidence" value="ECO:0007669"/>
    <property type="project" value="TreeGrafter"/>
</dbReference>
<organism evidence="3 4">
    <name type="scientific">Olea europaea subsp. europaea</name>
    <dbReference type="NCBI Taxonomy" id="158383"/>
    <lineage>
        <taxon>Eukaryota</taxon>
        <taxon>Viridiplantae</taxon>
        <taxon>Streptophyta</taxon>
        <taxon>Embryophyta</taxon>
        <taxon>Tracheophyta</taxon>
        <taxon>Spermatophyta</taxon>
        <taxon>Magnoliopsida</taxon>
        <taxon>eudicotyledons</taxon>
        <taxon>Gunneridae</taxon>
        <taxon>Pentapetalae</taxon>
        <taxon>asterids</taxon>
        <taxon>lamiids</taxon>
        <taxon>Lamiales</taxon>
        <taxon>Oleaceae</taxon>
        <taxon>Oleeae</taxon>
        <taxon>Olea</taxon>
    </lineage>
</organism>
<dbReference type="Pfam" id="PF00201">
    <property type="entry name" value="UDPGT"/>
    <property type="match status" value="1"/>
</dbReference>